<dbReference type="InterPro" id="IPR036779">
    <property type="entry name" value="LysM_dom_sf"/>
</dbReference>
<dbReference type="SUPFAM" id="SSF54106">
    <property type="entry name" value="LysM domain"/>
    <property type="match status" value="1"/>
</dbReference>
<keyword evidence="4" id="KW-1185">Reference proteome</keyword>
<dbReference type="InterPro" id="IPR011105">
    <property type="entry name" value="Cell_wall_hydrolase_SleB"/>
</dbReference>
<dbReference type="PANTHER" id="PTHR33734:SF22">
    <property type="entry name" value="MEMBRANE-BOUND LYTIC MUREIN TRANSGLYCOSYLASE D"/>
    <property type="match status" value="1"/>
</dbReference>
<dbReference type="Proteomes" id="UP000239047">
    <property type="component" value="Unassembled WGS sequence"/>
</dbReference>
<dbReference type="Pfam" id="PF07486">
    <property type="entry name" value="Hydrolase_2"/>
    <property type="match status" value="1"/>
</dbReference>
<dbReference type="Gene3D" id="6.20.240.60">
    <property type="match status" value="1"/>
</dbReference>
<feature type="chain" id="PRO_5015714051" evidence="1">
    <location>
        <begin position="24"/>
        <end position="198"/>
    </location>
</feature>
<comment type="caution">
    <text evidence="3">The sequence shown here is derived from an EMBL/GenBank/DDBJ whole genome shotgun (WGS) entry which is preliminary data.</text>
</comment>
<dbReference type="Gene3D" id="1.10.10.2520">
    <property type="entry name" value="Cell wall hydrolase SleB, domain 1"/>
    <property type="match status" value="1"/>
</dbReference>
<reference evidence="3 4" key="1">
    <citation type="submission" date="2018-02" db="EMBL/GenBank/DDBJ databases">
        <title>Jeotgalibacillus proteolyticum sp. nov. a protease producing bacterium isolated from ocean sediments of Laizhou Bay.</title>
        <authorList>
            <person name="Li Y."/>
        </authorList>
    </citation>
    <scope>NUCLEOTIDE SEQUENCE [LARGE SCALE GENOMIC DNA]</scope>
    <source>
        <strain evidence="3 4">22-7</strain>
    </source>
</reference>
<dbReference type="InterPro" id="IPR042047">
    <property type="entry name" value="SleB_dom1"/>
</dbReference>
<dbReference type="PROSITE" id="PS51782">
    <property type="entry name" value="LYSM"/>
    <property type="match status" value="1"/>
</dbReference>
<evidence type="ECO:0000313" key="3">
    <source>
        <dbReference type="EMBL" id="PPA71728.1"/>
    </source>
</evidence>
<dbReference type="PANTHER" id="PTHR33734">
    <property type="entry name" value="LYSM DOMAIN-CONTAINING GPI-ANCHORED PROTEIN 2"/>
    <property type="match status" value="1"/>
</dbReference>
<dbReference type="Pfam" id="PF01476">
    <property type="entry name" value="LysM"/>
    <property type="match status" value="1"/>
</dbReference>
<evidence type="ECO:0000259" key="2">
    <source>
        <dbReference type="PROSITE" id="PS51782"/>
    </source>
</evidence>
<dbReference type="InterPro" id="IPR018392">
    <property type="entry name" value="LysM"/>
</dbReference>
<gene>
    <name evidence="3" type="ORF">C4B60_06675</name>
</gene>
<organism evidence="3 4">
    <name type="scientific">Jeotgalibacillus proteolyticus</name>
    <dbReference type="NCBI Taxonomy" id="2082395"/>
    <lineage>
        <taxon>Bacteria</taxon>
        <taxon>Bacillati</taxon>
        <taxon>Bacillota</taxon>
        <taxon>Bacilli</taxon>
        <taxon>Bacillales</taxon>
        <taxon>Caryophanaceae</taxon>
        <taxon>Jeotgalibacillus</taxon>
    </lineage>
</organism>
<evidence type="ECO:0000256" key="1">
    <source>
        <dbReference type="SAM" id="SignalP"/>
    </source>
</evidence>
<evidence type="ECO:0000313" key="4">
    <source>
        <dbReference type="Proteomes" id="UP000239047"/>
    </source>
</evidence>
<dbReference type="AlphaFoldDB" id="A0A2S5GFK4"/>
<dbReference type="EMBL" id="PREZ01000002">
    <property type="protein sequence ID" value="PPA71728.1"/>
    <property type="molecule type" value="Genomic_DNA"/>
</dbReference>
<keyword evidence="1" id="KW-0732">Signal</keyword>
<dbReference type="SMART" id="SM00257">
    <property type="entry name" value="LysM"/>
    <property type="match status" value="1"/>
</dbReference>
<protein>
    <submittedName>
        <fullName evidence="3">Peptidoglycan-binding protein</fullName>
    </submittedName>
</protein>
<dbReference type="Gene3D" id="3.10.350.10">
    <property type="entry name" value="LysM domain"/>
    <property type="match status" value="1"/>
</dbReference>
<dbReference type="GO" id="GO:0016787">
    <property type="term" value="F:hydrolase activity"/>
    <property type="evidence" value="ECO:0007669"/>
    <property type="project" value="InterPro"/>
</dbReference>
<dbReference type="CDD" id="cd00118">
    <property type="entry name" value="LysM"/>
    <property type="match status" value="1"/>
</dbReference>
<name>A0A2S5GFK4_9BACL</name>
<feature type="signal peptide" evidence="1">
    <location>
        <begin position="1"/>
        <end position="23"/>
    </location>
</feature>
<feature type="domain" description="LysM" evidence="2">
    <location>
        <begin position="26"/>
        <end position="69"/>
    </location>
</feature>
<sequence length="198" mass="21586">MKKWIISGAIAFSAMFFPSQTDATSQQYTVKSGDSLWKISQRYGTNVNSLKAANGLSGSLIYPGQTLTIGESAVNEEELDLLSRLVHAEARGESYKGKAAVAGVILNRVKSNEFPDTIEEVIYETHGNGGIYAFEPVQNGEITRHADNESVKAARDAMNGYDPSNGALFFFNPDTATSKWVQRLTIESKIGNHVFATN</sequence>
<proteinExistence type="predicted"/>
<dbReference type="RefSeq" id="WP_104057217.1">
    <property type="nucleotide sequence ID" value="NZ_PREZ01000002.1"/>
</dbReference>
<dbReference type="OrthoDB" id="9785345at2"/>
<accession>A0A2S5GFK4</accession>